<proteinExistence type="predicted"/>
<reference evidence="1" key="1">
    <citation type="journal article" date="2022" name="Int. J. Mol. Sci.">
        <title>Draft Genome of Tanacetum Coccineum: Genomic Comparison of Closely Related Tanacetum-Family Plants.</title>
        <authorList>
            <person name="Yamashiro T."/>
            <person name="Shiraishi A."/>
            <person name="Nakayama K."/>
            <person name="Satake H."/>
        </authorList>
    </citation>
    <scope>NUCLEOTIDE SEQUENCE</scope>
</reference>
<dbReference type="Proteomes" id="UP001151760">
    <property type="component" value="Unassembled WGS sequence"/>
</dbReference>
<evidence type="ECO:0000313" key="2">
    <source>
        <dbReference type="Proteomes" id="UP001151760"/>
    </source>
</evidence>
<name>A0ABQ5C0G0_9ASTR</name>
<keyword evidence="2" id="KW-1185">Reference proteome</keyword>
<dbReference type="EMBL" id="BQNB010013715">
    <property type="protein sequence ID" value="GJT19413.1"/>
    <property type="molecule type" value="Genomic_DNA"/>
</dbReference>
<accession>A0ABQ5C0G0</accession>
<evidence type="ECO:0000313" key="1">
    <source>
        <dbReference type="EMBL" id="GJT19413.1"/>
    </source>
</evidence>
<protein>
    <submittedName>
        <fullName evidence="1">Uncharacterized protein</fullName>
    </submittedName>
</protein>
<sequence>MVRTLHRSPKFILLAHAKIVSFMVSNFQSQLSSFEAKAYYRRGSPHSYPRITRHFPKGTTKLVQDRFELATRRPKTSLLASWEFTHAYPFYLLLSILKLMVVLKKRLVLHVPISRVLLLVCCDFCRIEPTISEASRVR</sequence>
<gene>
    <name evidence="1" type="ORF">Tco_0878119</name>
</gene>
<comment type="caution">
    <text evidence="1">The sequence shown here is derived from an EMBL/GenBank/DDBJ whole genome shotgun (WGS) entry which is preliminary data.</text>
</comment>
<reference evidence="1" key="2">
    <citation type="submission" date="2022-01" db="EMBL/GenBank/DDBJ databases">
        <authorList>
            <person name="Yamashiro T."/>
            <person name="Shiraishi A."/>
            <person name="Satake H."/>
            <person name="Nakayama K."/>
        </authorList>
    </citation>
    <scope>NUCLEOTIDE SEQUENCE</scope>
</reference>
<organism evidence="1 2">
    <name type="scientific">Tanacetum coccineum</name>
    <dbReference type="NCBI Taxonomy" id="301880"/>
    <lineage>
        <taxon>Eukaryota</taxon>
        <taxon>Viridiplantae</taxon>
        <taxon>Streptophyta</taxon>
        <taxon>Embryophyta</taxon>
        <taxon>Tracheophyta</taxon>
        <taxon>Spermatophyta</taxon>
        <taxon>Magnoliopsida</taxon>
        <taxon>eudicotyledons</taxon>
        <taxon>Gunneridae</taxon>
        <taxon>Pentapetalae</taxon>
        <taxon>asterids</taxon>
        <taxon>campanulids</taxon>
        <taxon>Asterales</taxon>
        <taxon>Asteraceae</taxon>
        <taxon>Asteroideae</taxon>
        <taxon>Anthemideae</taxon>
        <taxon>Anthemidinae</taxon>
        <taxon>Tanacetum</taxon>
    </lineage>
</organism>